<feature type="binding site" evidence="5">
    <location>
        <begin position="179"/>
        <end position="184"/>
    </location>
    <ligand>
        <name>NAD(+)</name>
        <dbReference type="ChEBI" id="CHEBI:57540"/>
    </ligand>
</feature>
<dbReference type="SUPFAM" id="SSF51735">
    <property type="entry name" value="NAD(P)-binding Rossmann-fold domains"/>
    <property type="match status" value="1"/>
</dbReference>
<dbReference type="PIRSF" id="PIRSF000188">
    <property type="entry name" value="Phe_leu_dh"/>
    <property type="match status" value="1"/>
</dbReference>
<dbReference type="Gene3D" id="3.40.50.10860">
    <property type="entry name" value="Leucine Dehydrogenase, chain A, domain 1"/>
    <property type="match status" value="1"/>
</dbReference>
<evidence type="ECO:0000256" key="5">
    <source>
        <dbReference type="PIRSR" id="PIRSR000188-2"/>
    </source>
</evidence>
<dbReference type="GO" id="GO:0050049">
    <property type="term" value="F:L-leucine dehydrogenase activity"/>
    <property type="evidence" value="ECO:0007669"/>
    <property type="project" value="UniProtKB-EC"/>
</dbReference>
<evidence type="ECO:0000313" key="9">
    <source>
        <dbReference type="Proteomes" id="UP000032809"/>
    </source>
</evidence>
<dbReference type="GO" id="GO:0006520">
    <property type="term" value="P:amino acid metabolic process"/>
    <property type="evidence" value="ECO:0007669"/>
    <property type="project" value="InterPro"/>
</dbReference>
<dbReference type="FunFam" id="3.40.50.10860:FF:000010">
    <property type="entry name" value="Leucine dehydrogenase"/>
    <property type="match status" value="1"/>
</dbReference>
<dbReference type="OrthoDB" id="9803297at2"/>
<dbReference type="InterPro" id="IPR016211">
    <property type="entry name" value="Glu/Phe/Leu/Val/Trp_DH_bac/arc"/>
</dbReference>
<evidence type="ECO:0000256" key="1">
    <source>
        <dbReference type="ARBA" id="ARBA00006382"/>
    </source>
</evidence>
<dbReference type="AlphaFoldDB" id="A0A0C7P3H8"/>
<dbReference type="EMBL" id="LN824141">
    <property type="protein sequence ID" value="CEP78855.1"/>
    <property type="molecule type" value="Genomic_DNA"/>
</dbReference>
<dbReference type="Pfam" id="PF00208">
    <property type="entry name" value="ELFV_dehydrog"/>
    <property type="match status" value="2"/>
</dbReference>
<dbReference type="PANTHER" id="PTHR42722:SF1">
    <property type="entry name" value="VALINE DEHYDROGENASE"/>
    <property type="match status" value="1"/>
</dbReference>
<evidence type="ECO:0000259" key="7">
    <source>
        <dbReference type="SMART" id="SM00839"/>
    </source>
</evidence>
<proteinExistence type="inferred from homology"/>
<name>A0A0C7P3H8_DEFTU</name>
<dbReference type="SUPFAM" id="SSF53223">
    <property type="entry name" value="Aminoacid dehydrogenase-like, N-terminal domain"/>
    <property type="match status" value="1"/>
</dbReference>
<dbReference type="InterPro" id="IPR006097">
    <property type="entry name" value="Glu/Leu/Phe/Val/Trp_DH_dimer"/>
</dbReference>
<evidence type="ECO:0000256" key="4">
    <source>
        <dbReference type="PIRSR" id="PIRSR000188-1"/>
    </source>
</evidence>
<evidence type="ECO:0000256" key="2">
    <source>
        <dbReference type="ARBA" id="ARBA00023002"/>
    </source>
</evidence>
<keyword evidence="5" id="KW-0547">Nucleotide-binding</keyword>
<dbReference type="Gene3D" id="3.40.50.720">
    <property type="entry name" value="NAD(P)-binding Rossmann-like Domain"/>
    <property type="match status" value="1"/>
</dbReference>
<dbReference type="Proteomes" id="UP000032809">
    <property type="component" value="Chromosome I"/>
</dbReference>
<dbReference type="Pfam" id="PF02812">
    <property type="entry name" value="ELFV_dehydrog_N"/>
    <property type="match status" value="1"/>
</dbReference>
<dbReference type="InterPro" id="IPR033524">
    <property type="entry name" value="Glu/Leu/Phe/Val_DH_AS"/>
</dbReference>
<keyword evidence="9" id="KW-1185">Reference proteome</keyword>
<organism evidence="8 9">
    <name type="scientific">Defluviitoga tunisiensis</name>
    <dbReference type="NCBI Taxonomy" id="1006576"/>
    <lineage>
        <taxon>Bacteria</taxon>
        <taxon>Thermotogati</taxon>
        <taxon>Thermotogota</taxon>
        <taxon>Thermotogae</taxon>
        <taxon>Petrotogales</taxon>
        <taxon>Petrotogaceae</taxon>
        <taxon>Defluviitoga</taxon>
    </lineage>
</organism>
<evidence type="ECO:0000256" key="3">
    <source>
        <dbReference type="ARBA" id="ARBA00023027"/>
    </source>
</evidence>
<dbReference type="HOGENOM" id="CLU_025763_0_0_0"/>
<dbReference type="RefSeq" id="WP_045088224.1">
    <property type="nucleotide sequence ID" value="NZ_LN824141.1"/>
</dbReference>
<sequence>MIFDRMENGDYEQIVYCYDKTSGLKSIIVIHDTTLGPALGGCRMWDYKSEEEALRDVMRLAKGMTYKNAAAGINLGGGKSVIIGDPRKDKSEALFRAFGRFVESLNGRYITAEDVGTKTEDLDIVYQETNYVVGISESYGSSGNPSPVTAYGVYKSMLRTAKEAFGEESLKDKTIAIQGCGNVAYYLCKYLKEEGARLIVTDILEEAIQKFVDEFGAERVDVDQIYEVEADIFCPCALGGILNDNTIPKLKVKAICGSANNQLEDIERHGQMLEERGIIYAPDFIVNAGGAINVADELSGYNRERALSKAGNLYNQIGLVFEIAKRDKITTAKAANRMAEERIAAIKEIHTSFLKNEHNVYTRRK</sequence>
<dbReference type="KEGG" id="dtn:DTL3_1566"/>
<dbReference type="InterPro" id="IPR006095">
    <property type="entry name" value="Glu/Leu/Phe/Val/Trp_DH"/>
</dbReference>
<dbReference type="InterPro" id="IPR046346">
    <property type="entry name" value="Aminoacid_DH-like_N_sf"/>
</dbReference>
<accession>A0A0C7P3H8</accession>
<comment type="similarity">
    <text evidence="1 6">Belongs to the Glu/Leu/Phe/Val dehydrogenases family.</text>
</comment>
<evidence type="ECO:0000313" key="8">
    <source>
        <dbReference type="EMBL" id="CEP78855.1"/>
    </source>
</evidence>
<dbReference type="PANTHER" id="PTHR42722">
    <property type="entry name" value="LEUCINE DEHYDROGENASE"/>
    <property type="match status" value="1"/>
</dbReference>
<dbReference type="EC" id="1.4.1.9" evidence="8"/>
<dbReference type="GO" id="GO:0000166">
    <property type="term" value="F:nucleotide binding"/>
    <property type="evidence" value="ECO:0007669"/>
    <property type="project" value="UniProtKB-KW"/>
</dbReference>
<dbReference type="InterPro" id="IPR006096">
    <property type="entry name" value="Glu/Leu/Phe/Val/Trp_DH_C"/>
</dbReference>
<dbReference type="CDD" id="cd01075">
    <property type="entry name" value="NAD_bind_Leu_Phe_Val_DH"/>
    <property type="match status" value="1"/>
</dbReference>
<dbReference type="STRING" id="1006576.DTL3_1566"/>
<dbReference type="SMART" id="SM00839">
    <property type="entry name" value="ELFV_dehydrog"/>
    <property type="match status" value="1"/>
</dbReference>
<feature type="domain" description="Glutamate/phenylalanine/leucine/valine/L-tryptophan dehydrogenase C-terminal" evidence="7">
    <location>
        <begin position="143"/>
        <end position="351"/>
    </location>
</feature>
<dbReference type="PRINTS" id="PR00082">
    <property type="entry name" value="GLFDHDRGNASE"/>
</dbReference>
<feature type="active site" description="Proton donor/acceptor" evidence="4">
    <location>
        <position position="79"/>
    </location>
</feature>
<evidence type="ECO:0000256" key="6">
    <source>
        <dbReference type="RuleBase" id="RU004417"/>
    </source>
</evidence>
<dbReference type="PATRIC" id="fig|1006576.9.peg.1562"/>
<reference evidence="9" key="1">
    <citation type="submission" date="2014-11" db="EMBL/GenBank/DDBJ databases">
        <authorList>
            <person name="Wibberg D."/>
        </authorList>
    </citation>
    <scope>NUCLEOTIDE SEQUENCE [LARGE SCALE GENOMIC DNA]</scope>
    <source>
        <strain evidence="9">L3</strain>
    </source>
</reference>
<dbReference type="InterPro" id="IPR036291">
    <property type="entry name" value="NAD(P)-bd_dom_sf"/>
</dbReference>
<keyword evidence="3 5" id="KW-0520">NAD</keyword>
<dbReference type="PROSITE" id="PS00074">
    <property type="entry name" value="GLFV_DEHYDROGENASE"/>
    <property type="match status" value="1"/>
</dbReference>
<keyword evidence="2 6" id="KW-0560">Oxidoreductase</keyword>
<gene>
    <name evidence="8" type="ORF">DTL3_1566</name>
</gene>
<protein>
    <submittedName>
        <fullName evidence="8">Leucine dehydrogenase</fullName>
        <ecNumber evidence="8">1.4.1.9</ecNumber>
    </submittedName>
</protein>